<evidence type="ECO:0000313" key="1">
    <source>
        <dbReference type="EMBL" id="EHJ40058.1"/>
    </source>
</evidence>
<dbReference type="HOGENOM" id="CLU_2918920_0_0_10"/>
<dbReference type="EMBL" id="AFZZ01000129">
    <property type="protein sequence ID" value="EHJ40058.1"/>
    <property type="molecule type" value="Genomic_DNA"/>
</dbReference>
<evidence type="ECO:0000313" key="2">
    <source>
        <dbReference type="Proteomes" id="UP000004407"/>
    </source>
</evidence>
<proteinExistence type="predicted"/>
<gene>
    <name evidence="1" type="ORF">HMPREF0673_01457</name>
</gene>
<dbReference type="Proteomes" id="UP000004407">
    <property type="component" value="Unassembled WGS sequence"/>
</dbReference>
<accession>G6AXV0</accession>
<sequence>MLTDFSSLPITSSFFVLCEDSLVAAWVWQGCHTLLWLALFCDEVEFMSCQYSIFFFVTNSV</sequence>
<dbReference type="AlphaFoldDB" id="G6AXV0"/>
<comment type="caution">
    <text evidence="1">The sequence shown here is derived from an EMBL/GenBank/DDBJ whole genome shotgun (WGS) entry which is preliminary data.</text>
</comment>
<name>G6AXV0_9BACT</name>
<organism evidence="1 2">
    <name type="scientific">Leyella stercorea DSM 18206</name>
    <dbReference type="NCBI Taxonomy" id="1002367"/>
    <lineage>
        <taxon>Bacteria</taxon>
        <taxon>Pseudomonadati</taxon>
        <taxon>Bacteroidota</taxon>
        <taxon>Bacteroidia</taxon>
        <taxon>Bacteroidales</taxon>
        <taxon>Prevotellaceae</taxon>
        <taxon>Leyella</taxon>
    </lineage>
</organism>
<protein>
    <submittedName>
        <fullName evidence="1">Uncharacterized protein</fullName>
    </submittedName>
</protein>
<reference evidence="1 2" key="1">
    <citation type="submission" date="2011-08" db="EMBL/GenBank/DDBJ databases">
        <authorList>
            <person name="Weinstock G."/>
            <person name="Sodergren E."/>
            <person name="Clifton S."/>
            <person name="Fulton L."/>
            <person name="Fulton B."/>
            <person name="Courtney L."/>
            <person name="Fronick C."/>
            <person name="Harrison M."/>
            <person name="Strong C."/>
            <person name="Farmer C."/>
            <person name="Delahaunty K."/>
            <person name="Markovic C."/>
            <person name="Hall O."/>
            <person name="Minx P."/>
            <person name="Tomlinson C."/>
            <person name="Mitreva M."/>
            <person name="Hou S."/>
            <person name="Chen J."/>
            <person name="Wollam A."/>
            <person name="Pepin K.H."/>
            <person name="Johnson M."/>
            <person name="Bhonagiri V."/>
            <person name="Zhang X."/>
            <person name="Suruliraj S."/>
            <person name="Warren W."/>
            <person name="Chinwalla A."/>
            <person name="Mardis E.R."/>
            <person name="Wilson R.K."/>
        </authorList>
    </citation>
    <scope>NUCLEOTIDE SEQUENCE [LARGE SCALE GENOMIC DNA]</scope>
    <source>
        <strain evidence="1 2">DSM 18206</strain>
    </source>
</reference>